<keyword evidence="4" id="KW-0378">Hydrolase</keyword>
<dbReference type="GO" id="GO:0004035">
    <property type="term" value="F:alkaline phosphatase activity"/>
    <property type="evidence" value="ECO:0007669"/>
    <property type="project" value="UniProtKB-EC"/>
</dbReference>
<evidence type="ECO:0000259" key="2">
    <source>
        <dbReference type="Pfam" id="PF09423"/>
    </source>
</evidence>
<feature type="domain" description="Phospholipase D N-terminal" evidence="3">
    <location>
        <begin position="40"/>
        <end position="136"/>
    </location>
</feature>
<name>A0A0M4CH41_9CORY</name>
<evidence type="ECO:0000259" key="3">
    <source>
        <dbReference type="Pfam" id="PF16655"/>
    </source>
</evidence>
<evidence type="ECO:0000313" key="4">
    <source>
        <dbReference type="EMBL" id="ALC06427.1"/>
    </source>
</evidence>
<dbReference type="InterPro" id="IPR006311">
    <property type="entry name" value="TAT_signal"/>
</dbReference>
<dbReference type="InterPro" id="IPR052900">
    <property type="entry name" value="Phospholipid_Metab_Enz"/>
</dbReference>
<feature type="signal peptide" evidence="1">
    <location>
        <begin position="1"/>
        <end position="24"/>
    </location>
</feature>
<dbReference type="InterPro" id="IPR029052">
    <property type="entry name" value="Metallo-depent_PP-like"/>
</dbReference>
<evidence type="ECO:0000313" key="5">
    <source>
        <dbReference type="Proteomes" id="UP000068067"/>
    </source>
</evidence>
<feature type="chain" id="PRO_5038728144" evidence="1">
    <location>
        <begin position="25"/>
        <end position="519"/>
    </location>
</feature>
<dbReference type="Gene3D" id="2.60.40.380">
    <property type="entry name" value="Purple acid phosphatase-like, N-terminal"/>
    <property type="match status" value="1"/>
</dbReference>
<dbReference type="PANTHER" id="PTHR43606:SF2">
    <property type="entry name" value="ALKALINE PHOSPHATASE FAMILY PROTEIN (AFU_ORTHOLOGUE AFUA_5G03860)"/>
    <property type="match status" value="1"/>
</dbReference>
<dbReference type="OrthoDB" id="3497025at2"/>
<reference evidence="4 5" key="1">
    <citation type="submission" date="2014-08" db="EMBL/GenBank/DDBJ databases">
        <title>Complete genome sequence of Corynebacterium deserti GIMN1.010 (=DSM 45689), isolated from desert sand in western China.</title>
        <authorList>
            <person name="Ruckert C."/>
            <person name="Albersmeier A."/>
            <person name="Kalinowski J."/>
        </authorList>
    </citation>
    <scope>NUCLEOTIDE SEQUENCE [LARGE SCALE GENOMIC DNA]</scope>
    <source>
        <strain evidence="4 5">GIMN1.010</strain>
    </source>
</reference>
<keyword evidence="5" id="KW-1185">Reference proteome</keyword>
<dbReference type="InterPro" id="IPR038607">
    <property type="entry name" value="PhoD-like_sf"/>
</dbReference>
<dbReference type="STRING" id="931089.CDES_10235"/>
<dbReference type="Pfam" id="PF09423">
    <property type="entry name" value="PhoD"/>
    <property type="match status" value="1"/>
</dbReference>
<proteinExistence type="predicted"/>
<sequence length="519" mass="56790">MSQFSRRTFLRTTAVAATATAVMAKGASKSNALDHAVFQHGVASGDPTASSVILWTRVTPDPTAVPGSGVGEDTVVVWEIAESSDFRTLIASGTTTATATRDHTVHVSAIGLRPATTYFYRFHADGQVSTTGRTKTTTLADAPLALLRLAVASCANWEAGYFAAYGDIARRAQADELDVMVFLGDYIYEYSTGMFAGKSGVVRPHHPLSEIISLADYRARYGHYRSDLHLQAVHAVLPWIVMWDDHESANNSNREGAENHQPNEGSWTDRLTAARQAFLEWMPIRQEDTLYRAFVFGDLATLSLLDLRSFRDPSPSPEGWLSGQRADTMMGSEQFAWLKETVQQTTSKWNVIGSSVMFAPMALTGQLFFQLPEPIPANLDQWDGYAQERDRLLNVLADSATPTLFLAGDIHSEWGNSIIANGQEIGVEVVCSSITSANVDDFAHLPEDNPISLQVEQVIRSQSSHVRHVDLDAHGYASVTLTPGSTTMSWHRVSDITSPESPVFHAVTLEWKPGPGFTS</sequence>
<dbReference type="InterPro" id="IPR018946">
    <property type="entry name" value="PhoD-like_MPP"/>
</dbReference>
<organism evidence="4 5">
    <name type="scientific">Corynebacterium deserti GIMN1.010</name>
    <dbReference type="NCBI Taxonomy" id="931089"/>
    <lineage>
        <taxon>Bacteria</taxon>
        <taxon>Bacillati</taxon>
        <taxon>Actinomycetota</taxon>
        <taxon>Actinomycetes</taxon>
        <taxon>Mycobacteriales</taxon>
        <taxon>Corynebacteriaceae</taxon>
        <taxon>Corynebacterium</taxon>
    </lineage>
</organism>
<dbReference type="Pfam" id="PF16655">
    <property type="entry name" value="PhoD_N"/>
    <property type="match status" value="1"/>
</dbReference>
<dbReference type="EC" id="3.1.3.1" evidence="4"/>
<dbReference type="CDD" id="cd07389">
    <property type="entry name" value="MPP_PhoD"/>
    <property type="match status" value="1"/>
</dbReference>
<dbReference type="RefSeq" id="WP_053545363.1">
    <property type="nucleotide sequence ID" value="NZ_CP009220.1"/>
</dbReference>
<dbReference type="PROSITE" id="PS51318">
    <property type="entry name" value="TAT"/>
    <property type="match status" value="1"/>
</dbReference>
<feature type="domain" description="PhoD-like phosphatase metallophosphatase" evidence="2">
    <location>
        <begin position="149"/>
        <end position="490"/>
    </location>
</feature>
<accession>A0A0M4CH41</accession>
<dbReference type="PATRIC" id="fig|931089.4.peg.2071"/>
<dbReference type="Gene3D" id="3.60.21.70">
    <property type="entry name" value="PhoD-like phosphatase"/>
    <property type="match status" value="1"/>
</dbReference>
<dbReference type="PANTHER" id="PTHR43606">
    <property type="entry name" value="PHOSPHATASE, PUTATIVE (AFU_ORTHOLOGUE AFUA_6G08710)-RELATED"/>
    <property type="match status" value="1"/>
</dbReference>
<keyword evidence="1" id="KW-0732">Signal</keyword>
<dbReference type="Proteomes" id="UP000068067">
    <property type="component" value="Chromosome"/>
</dbReference>
<evidence type="ECO:0000256" key="1">
    <source>
        <dbReference type="SAM" id="SignalP"/>
    </source>
</evidence>
<dbReference type="AlphaFoldDB" id="A0A0M4CH41"/>
<dbReference type="EMBL" id="CP009220">
    <property type="protein sequence ID" value="ALC06427.1"/>
    <property type="molecule type" value="Genomic_DNA"/>
</dbReference>
<gene>
    <name evidence="4" type="ORF">CDES_10235</name>
</gene>
<dbReference type="KEGG" id="cdx:CDES_10235"/>
<dbReference type="InterPro" id="IPR032093">
    <property type="entry name" value="PhoD_N"/>
</dbReference>
<dbReference type="SUPFAM" id="SSF56300">
    <property type="entry name" value="Metallo-dependent phosphatases"/>
    <property type="match status" value="1"/>
</dbReference>
<protein>
    <submittedName>
        <fullName evidence="4">Phosphodiesterase/alkaline phosphatase D</fullName>
        <ecNumber evidence="4">3.1.3.1</ecNumber>
    </submittedName>
</protein>